<sequence>MAITLDEMRKQCRIDDTDDDDQLTGVYLPAAIRGVESRINRLIYDDAVPEGDDTGLVLDGDIKLAVLMLVGHFYENREATASGAVNEIPLALSFLIDPWRLIAL</sequence>
<accession>A0A762BYS6</accession>
<dbReference type="AlphaFoldDB" id="A0A762BYS6"/>
<dbReference type="NCBIfam" id="TIGR01560">
    <property type="entry name" value="put_DNA_pack"/>
    <property type="match status" value="1"/>
</dbReference>
<protein>
    <submittedName>
        <fullName evidence="1">Phage gp6-like head-tail connector protein</fullName>
    </submittedName>
</protein>
<comment type="caution">
    <text evidence="1">The sequence shown here is derived from an EMBL/GenBank/DDBJ whole genome shotgun (WGS) entry which is preliminary data.</text>
</comment>
<organism evidence="1">
    <name type="scientific">Salmonella enterica</name>
    <name type="common">Salmonella choleraesuis</name>
    <dbReference type="NCBI Taxonomy" id="28901"/>
    <lineage>
        <taxon>Bacteria</taxon>
        <taxon>Pseudomonadati</taxon>
        <taxon>Pseudomonadota</taxon>
        <taxon>Gammaproteobacteria</taxon>
        <taxon>Enterobacterales</taxon>
        <taxon>Enterobacteriaceae</taxon>
        <taxon>Salmonella</taxon>
    </lineage>
</organism>
<dbReference type="InterPro" id="IPR021146">
    <property type="entry name" value="Phage_gp6-like_head-tail"/>
</dbReference>
<reference evidence="1" key="2">
    <citation type="submission" date="2020-02" db="EMBL/GenBank/DDBJ databases">
        <authorList>
            <consortium name="NCBI Pathogen Detection Project"/>
        </authorList>
    </citation>
    <scope>NUCLEOTIDE SEQUENCE</scope>
    <source>
        <strain evidence="1">MA.1090600297</strain>
    </source>
</reference>
<name>A0A762BYS6_SALER</name>
<proteinExistence type="predicted"/>
<evidence type="ECO:0000313" key="1">
    <source>
        <dbReference type="EMBL" id="HAG3504810.1"/>
    </source>
</evidence>
<dbReference type="Gene3D" id="1.10.3230.30">
    <property type="entry name" value="Phage gp6-like head-tail connector protein"/>
    <property type="match status" value="1"/>
</dbReference>
<dbReference type="CDD" id="cd08054">
    <property type="entry name" value="gp6"/>
    <property type="match status" value="1"/>
</dbReference>
<dbReference type="InterPro" id="IPR006450">
    <property type="entry name" value="Phage_HK97_gp6-like"/>
</dbReference>
<gene>
    <name evidence="1" type="ORF">G8Z56_003721</name>
</gene>
<dbReference type="EMBL" id="DAAYBQ010000017">
    <property type="protein sequence ID" value="HAG3504810.1"/>
    <property type="molecule type" value="Genomic_DNA"/>
</dbReference>
<reference evidence="1" key="1">
    <citation type="journal article" date="2018" name="Genome Biol.">
        <title>SKESA: strategic k-mer extension for scrupulous assemblies.</title>
        <authorList>
            <person name="Souvorov A."/>
            <person name="Agarwala R."/>
            <person name="Lipman D.J."/>
        </authorList>
    </citation>
    <scope>NUCLEOTIDE SEQUENCE</scope>
    <source>
        <strain evidence="1">MA.1090600297</strain>
    </source>
</reference>
<dbReference type="Pfam" id="PF05135">
    <property type="entry name" value="Phage_connect_1"/>
    <property type="match status" value="1"/>
</dbReference>